<dbReference type="EMBL" id="NIHM01000003">
    <property type="protein sequence ID" value="PLT57227.1"/>
    <property type="molecule type" value="Genomic_DNA"/>
</dbReference>
<evidence type="ECO:0000313" key="3">
    <source>
        <dbReference type="Proteomes" id="UP000234849"/>
    </source>
</evidence>
<name>A0A2N5NL40_MEDGN</name>
<accession>A0A2N5NL40</accession>
<comment type="caution">
    <text evidence="2">The sequence shown here is derived from an EMBL/GenBank/DDBJ whole genome shotgun (WGS) entry which is preliminary data.</text>
</comment>
<evidence type="ECO:0000313" key="2">
    <source>
        <dbReference type="EMBL" id="PLT57227.1"/>
    </source>
</evidence>
<dbReference type="RefSeq" id="WP_101879190.1">
    <property type="nucleotide sequence ID" value="NZ_CAXULC010000001.1"/>
</dbReference>
<organism evidence="2 3">
    <name type="scientific">Mediterraneibacter gnavus</name>
    <name type="common">Ruminococcus gnavus</name>
    <dbReference type="NCBI Taxonomy" id="33038"/>
    <lineage>
        <taxon>Bacteria</taxon>
        <taxon>Bacillati</taxon>
        <taxon>Bacillota</taxon>
        <taxon>Clostridia</taxon>
        <taxon>Lachnospirales</taxon>
        <taxon>Lachnospiraceae</taxon>
        <taxon>Mediterraneibacter</taxon>
    </lineage>
</organism>
<reference evidence="1" key="2">
    <citation type="submission" date="2022-12" db="EMBL/GenBank/DDBJ databases">
        <title>Genome of R. gnavus strain RSHDN_123.</title>
        <authorList>
            <person name="Abdugheni R."/>
        </authorList>
    </citation>
    <scope>NUCLEOTIDE SEQUENCE</scope>
    <source>
        <strain evidence="1">RSHDN_123</strain>
    </source>
</reference>
<evidence type="ECO:0000313" key="1">
    <source>
        <dbReference type="EMBL" id="MCZ7692594.1"/>
    </source>
</evidence>
<dbReference type="AlphaFoldDB" id="A0A2N5NL40"/>
<protein>
    <submittedName>
        <fullName evidence="2">Uncharacterized protein</fullName>
    </submittedName>
</protein>
<reference evidence="2 3" key="1">
    <citation type="journal article" date="2017" name="Genome Med.">
        <title>A novel Ruminococcus gnavus clade enriched in inflammatory bowel disease patients.</title>
        <authorList>
            <person name="Hall A.B."/>
            <person name="Yassour M."/>
            <person name="Sauk J."/>
            <person name="Garner A."/>
            <person name="Jiang X."/>
            <person name="Arthur T."/>
            <person name="Lagoudas G.K."/>
            <person name="Vatanen T."/>
            <person name="Fornelos N."/>
            <person name="Wilson R."/>
            <person name="Bertha M."/>
            <person name="Cohen M."/>
            <person name="Garber J."/>
            <person name="Khalili H."/>
            <person name="Gevers D."/>
            <person name="Ananthakrishnan A.N."/>
            <person name="Kugathasan S."/>
            <person name="Lander E.S."/>
            <person name="Blainey P."/>
            <person name="Vlamakis H."/>
            <person name="Xavier R.J."/>
            <person name="Huttenhower C."/>
        </authorList>
    </citation>
    <scope>NUCLEOTIDE SEQUENCE [LARGE SCALE GENOMIC DNA]</scope>
    <source>
        <strain evidence="2 3">RJX1118</strain>
    </source>
</reference>
<dbReference type="Proteomes" id="UP001148455">
    <property type="component" value="Unassembled WGS sequence"/>
</dbReference>
<sequence length="106" mass="12659">MFLFRKKEMDIAAAKQFWKWFVENEQWIIDNVSSNGVEVVWAIDAQIKPVFPYFKKELEFQLGFNHGIGEFFFFHFGNKNLISDAKKLNELMPESLCKKWSFVIEK</sequence>
<dbReference type="Proteomes" id="UP000234849">
    <property type="component" value="Unassembled WGS sequence"/>
</dbReference>
<dbReference type="EMBL" id="JAPZED010000001">
    <property type="protein sequence ID" value="MCZ7692594.1"/>
    <property type="molecule type" value="Genomic_DNA"/>
</dbReference>
<gene>
    <name evidence="2" type="ORF">CDL18_03285</name>
    <name evidence="1" type="ORF">O8D18_00795</name>
</gene>
<proteinExistence type="predicted"/>